<sequence>MEPGNFRLLTGTDALGDYGSSGDWGEQHHRFCKRCGIATHNDGNMPMLGGRFVMVHVAALDDLSPQNLLDAPMRCADGLNNAWQNEPEEARHL</sequence>
<proteinExistence type="predicted"/>
<reference evidence="1" key="1">
    <citation type="submission" date="2015-10" db="EMBL/GenBank/DDBJ databases">
        <authorList>
            <person name="Gilbert D.G."/>
        </authorList>
    </citation>
    <scope>NUCLEOTIDE SEQUENCE</scope>
</reference>
<name>A0A160TH30_9ZZZZ</name>
<dbReference type="Gene3D" id="2.170.150.70">
    <property type="match status" value="1"/>
</dbReference>
<gene>
    <name evidence="1" type="ORF">MGWOODY_Smn3477</name>
</gene>
<accession>A0A160TH30</accession>
<dbReference type="SUPFAM" id="SSF51316">
    <property type="entry name" value="Mss4-like"/>
    <property type="match status" value="1"/>
</dbReference>
<organism evidence="1">
    <name type="scientific">hydrothermal vent metagenome</name>
    <dbReference type="NCBI Taxonomy" id="652676"/>
    <lineage>
        <taxon>unclassified sequences</taxon>
        <taxon>metagenomes</taxon>
        <taxon>ecological metagenomes</taxon>
    </lineage>
</organism>
<dbReference type="AlphaFoldDB" id="A0A160TH30"/>
<protein>
    <submittedName>
        <fullName evidence="1">Gfa-like protein</fullName>
    </submittedName>
</protein>
<dbReference type="InterPro" id="IPR011057">
    <property type="entry name" value="Mss4-like_sf"/>
</dbReference>
<evidence type="ECO:0000313" key="1">
    <source>
        <dbReference type="EMBL" id="CUS43543.1"/>
    </source>
</evidence>
<dbReference type="EMBL" id="CZQE01000066">
    <property type="protein sequence ID" value="CUS43543.1"/>
    <property type="molecule type" value="Genomic_DNA"/>
</dbReference>